<dbReference type="AlphaFoldDB" id="A0AAU9F025"/>
<dbReference type="Proteomes" id="UP001500889">
    <property type="component" value="Chromosome O"/>
</dbReference>
<name>A0AAU9F025_DROMD</name>
<gene>
    <name evidence="1" type="ORF">DMAD_07695</name>
</gene>
<dbReference type="EMBL" id="AP029263">
    <property type="protein sequence ID" value="BFF88774.1"/>
    <property type="molecule type" value="Genomic_DNA"/>
</dbReference>
<reference evidence="1 2" key="1">
    <citation type="submission" date="2024-02" db="EMBL/GenBank/DDBJ databases">
        <title>A chromosome-level genome assembly of Drosophila madeirensis, a fruit fly species endemic to Madeira island.</title>
        <authorList>
            <person name="Tomihara K."/>
            <person name="Llopart A."/>
            <person name="Yamamoto D."/>
        </authorList>
    </citation>
    <scope>NUCLEOTIDE SEQUENCE [LARGE SCALE GENOMIC DNA]</scope>
    <source>
        <strain evidence="1 2">RF1</strain>
    </source>
</reference>
<protein>
    <submittedName>
        <fullName evidence="1">Uncharacterized protein</fullName>
    </submittedName>
</protein>
<keyword evidence="2" id="KW-1185">Reference proteome</keyword>
<organism evidence="1 2">
    <name type="scientific">Drosophila madeirensis</name>
    <name type="common">Fruit fly</name>
    <dbReference type="NCBI Taxonomy" id="30013"/>
    <lineage>
        <taxon>Eukaryota</taxon>
        <taxon>Metazoa</taxon>
        <taxon>Ecdysozoa</taxon>
        <taxon>Arthropoda</taxon>
        <taxon>Hexapoda</taxon>
        <taxon>Insecta</taxon>
        <taxon>Pterygota</taxon>
        <taxon>Neoptera</taxon>
        <taxon>Endopterygota</taxon>
        <taxon>Diptera</taxon>
        <taxon>Brachycera</taxon>
        <taxon>Muscomorpha</taxon>
        <taxon>Ephydroidea</taxon>
        <taxon>Drosophilidae</taxon>
        <taxon>Drosophila</taxon>
        <taxon>Sophophora</taxon>
    </lineage>
</organism>
<accession>A0AAU9F025</accession>
<evidence type="ECO:0000313" key="2">
    <source>
        <dbReference type="Proteomes" id="UP001500889"/>
    </source>
</evidence>
<evidence type="ECO:0000313" key="1">
    <source>
        <dbReference type="EMBL" id="BFF88774.1"/>
    </source>
</evidence>
<proteinExistence type="predicted"/>
<sequence length="119" mass="13742">MVLNGNCYKLARKLQSLTEHEVHALDPADKCHIIRERIKANLHQAYERSSQRYNKRARIFFANPGQEVYRRNFTLSDFGKSNNAKFAQKFLKCRVVRPVGNNAYELEDLAGMPVGIFTP</sequence>